<dbReference type="Proteomes" id="UP000473470">
    <property type="component" value="Unassembled WGS sequence"/>
</dbReference>
<name>A0A104L1G2_9BURK</name>
<evidence type="ECO:0000256" key="2">
    <source>
        <dbReference type="ARBA" id="ARBA00023002"/>
    </source>
</evidence>
<dbReference type="Pfam" id="PF13561">
    <property type="entry name" value="adh_short_C2"/>
    <property type="match status" value="1"/>
</dbReference>
<evidence type="ECO:0000313" key="7">
    <source>
        <dbReference type="Proteomes" id="UP000068603"/>
    </source>
</evidence>
<dbReference type="NCBIfam" id="NF005402">
    <property type="entry name" value="PRK06949.1"/>
    <property type="match status" value="1"/>
</dbReference>
<dbReference type="EMBL" id="QTPM01000030">
    <property type="protein sequence ID" value="RQY88539.1"/>
    <property type="molecule type" value="Genomic_DNA"/>
</dbReference>
<dbReference type="PANTHER" id="PTHR42760">
    <property type="entry name" value="SHORT-CHAIN DEHYDROGENASES/REDUCTASES FAMILY MEMBER"/>
    <property type="match status" value="1"/>
</dbReference>
<dbReference type="Proteomes" id="UP000068603">
    <property type="component" value="Unassembled WGS sequence"/>
</dbReference>
<comment type="similarity">
    <text evidence="1">Belongs to the short-chain dehydrogenases/reductases (SDR) family.</text>
</comment>
<dbReference type="Proteomes" id="UP000281098">
    <property type="component" value="Unassembled WGS sequence"/>
</dbReference>
<reference evidence="6 8" key="2">
    <citation type="submission" date="2018-08" db="EMBL/GenBank/DDBJ databases">
        <title>Comparative analysis of Burkholderia isolates from Puerto Rico.</title>
        <authorList>
            <person name="Hall C."/>
            <person name="Sahl J."/>
            <person name="Wagner D."/>
        </authorList>
    </citation>
    <scope>NUCLEOTIDE SEQUENCE [LARGE SCALE GENOMIC DNA]</scope>
    <source>
        <strain evidence="6 8">Bp8966</strain>
    </source>
</reference>
<dbReference type="FunFam" id="3.40.50.720:FF:000084">
    <property type="entry name" value="Short-chain dehydrogenase reductase"/>
    <property type="match status" value="1"/>
</dbReference>
<dbReference type="CDD" id="cd05233">
    <property type="entry name" value="SDR_c"/>
    <property type="match status" value="1"/>
</dbReference>
<dbReference type="SMART" id="SM00822">
    <property type="entry name" value="PKS_KR"/>
    <property type="match status" value="1"/>
</dbReference>
<dbReference type="PRINTS" id="PR00081">
    <property type="entry name" value="GDHRDH"/>
</dbReference>
<dbReference type="PRINTS" id="PR00080">
    <property type="entry name" value="SDRFAMILY"/>
</dbReference>
<keyword evidence="8" id="KW-1185">Reference proteome</keyword>
<dbReference type="GO" id="GO:0006633">
    <property type="term" value="P:fatty acid biosynthetic process"/>
    <property type="evidence" value="ECO:0007669"/>
    <property type="project" value="TreeGrafter"/>
</dbReference>
<dbReference type="NCBIfam" id="NF005559">
    <property type="entry name" value="PRK07231.1"/>
    <property type="match status" value="1"/>
</dbReference>
<dbReference type="SUPFAM" id="SSF51735">
    <property type="entry name" value="NAD(P)-binding Rossmann-fold domains"/>
    <property type="match status" value="1"/>
</dbReference>
<organism evidence="5">
    <name type="scientific">Burkholderia stagnalis</name>
    <dbReference type="NCBI Taxonomy" id="1503054"/>
    <lineage>
        <taxon>Bacteria</taxon>
        <taxon>Pseudomonadati</taxon>
        <taxon>Pseudomonadota</taxon>
        <taxon>Betaproteobacteria</taxon>
        <taxon>Burkholderiales</taxon>
        <taxon>Burkholderiaceae</taxon>
        <taxon>Burkholderia</taxon>
        <taxon>Burkholderia cepacia complex</taxon>
    </lineage>
</organism>
<dbReference type="RefSeq" id="WP_059560046.1">
    <property type="nucleotide sequence ID" value="NZ_CABVPM010000084.1"/>
</dbReference>
<dbReference type="EMBL" id="LPHB01000047">
    <property type="protein sequence ID" value="KWA61908.1"/>
    <property type="molecule type" value="Genomic_DNA"/>
</dbReference>
<dbReference type="KEGG" id="bstg:WT74_07390"/>
<dbReference type="PANTHER" id="PTHR42760:SF133">
    <property type="entry name" value="3-OXOACYL-[ACYL-CARRIER-PROTEIN] REDUCTASE"/>
    <property type="match status" value="1"/>
</dbReference>
<proteinExistence type="inferred from homology"/>
<evidence type="ECO:0000313" key="6">
    <source>
        <dbReference type="EMBL" id="RQY88539.1"/>
    </source>
</evidence>
<dbReference type="STRING" id="1503054.WT74_07390"/>
<evidence type="ECO:0000313" key="4">
    <source>
        <dbReference type="EMBL" id="KAB0635574.1"/>
    </source>
</evidence>
<protein>
    <submittedName>
        <fullName evidence="4">SDR family oxidoreductase</fullName>
    </submittedName>
    <submittedName>
        <fullName evidence="5">Short-chain dehydrogenase</fullName>
    </submittedName>
</protein>
<dbReference type="AlphaFoldDB" id="A0A104L1G2"/>
<dbReference type="PROSITE" id="PS00061">
    <property type="entry name" value="ADH_SHORT"/>
    <property type="match status" value="1"/>
</dbReference>
<evidence type="ECO:0000313" key="9">
    <source>
        <dbReference type="Proteomes" id="UP000473470"/>
    </source>
</evidence>
<dbReference type="InterPro" id="IPR057326">
    <property type="entry name" value="KR_dom"/>
</dbReference>
<feature type="domain" description="Ketoreductase" evidence="3">
    <location>
        <begin position="10"/>
        <end position="195"/>
    </location>
</feature>
<keyword evidence="2" id="KW-0560">Oxidoreductase</keyword>
<reference evidence="5 7" key="1">
    <citation type="submission" date="2015-11" db="EMBL/GenBank/DDBJ databases">
        <title>Expanding the genomic diversity of Burkholderia species for the development of highly accurate diagnostics.</title>
        <authorList>
            <person name="Sahl J."/>
            <person name="Keim P."/>
            <person name="Wagner D."/>
        </authorList>
    </citation>
    <scope>NUCLEOTIDE SEQUENCE [LARGE SCALE GENOMIC DNA]</scope>
    <source>
        <strain evidence="5 7">MSMB1960WGS</strain>
    </source>
</reference>
<sequence>MGRSINLEGKVALVTGASSGLGQRFAQVLSQAGAKVVLASRRVERLKELRAEIEATGGAAHVVSLDVTDVQSIKAAVAHAETEAGTIDILVNNSGVSTMQKLVDVTPSDFEFVFDTNTRGAFFVAQEVAKRMMMRANGNGKPPYRIINIASVAGLRVFPQTGLYAMSKAAVVHMTRAMALEWGRHGINVNAICPGYIDTEINHYLWETEQGQKLQSMLPRRRVGKPQDLDGLLLLLAADESQFINGSIISADDGFGLA</sequence>
<dbReference type="InterPro" id="IPR002347">
    <property type="entry name" value="SDR_fam"/>
</dbReference>
<dbReference type="GO" id="GO:0048038">
    <property type="term" value="F:quinone binding"/>
    <property type="evidence" value="ECO:0007669"/>
    <property type="project" value="TreeGrafter"/>
</dbReference>
<gene>
    <name evidence="6" type="ORF">DF017_22690</name>
    <name evidence="4" type="ORF">F7R25_22910</name>
    <name evidence="5" type="ORF">WT44_14580</name>
</gene>
<reference evidence="4 9" key="3">
    <citation type="submission" date="2019-09" db="EMBL/GenBank/DDBJ databases">
        <title>Draft genome sequences of 48 bacterial type strains from the CCUG.</title>
        <authorList>
            <person name="Tunovic T."/>
            <person name="Pineiro-Iglesias B."/>
            <person name="Unosson C."/>
            <person name="Inganas E."/>
            <person name="Ohlen M."/>
            <person name="Cardew S."/>
            <person name="Jensie-Markopoulos S."/>
            <person name="Salva-Serra F."/>
            <person name="Jaen-Luchoro D."/>
            <person name="Karlsson R."/>
            <person name="Svensson-Stadler L."/>
            <person name="Chun J."/>
            <person name="Moore E."/>
        </authorList>
    </citation>
    <scope>NUCLEOTIDE SEQUENCE [LARGE SCALE GENOMIC DNA]</scope>
    <source>
        <strain evidence="4 9">CCUG 65686</strain>
    </source>
</reference>
<dbReference type="GO" id="GO:0016616">
    <property type="term" value="F:oxidoreductase activity, acting on the CH-OH group of donors, NAD or NADP as acceptor"/>
    <property type="evidence" value="ECO:0007669"/>
    <property type="project" value="TreeGrafter"/>
</dbReference>
<dbReference type="GeneID" id="93053906"/>
<evidence type="ECO:0000259" key="3">
    <source>
        <dbReference type="SMART" id="SM00822"/>
    </source>
</evidence>
<evidence type="ECO:0000313" key="8">
    <source>
        <dbReference type="Proteomes" id="UP000281098"/>
    </source>
</evidence>
<dbReference type="InterPro" id="IPR020904">
    <property type="entry name" value="Sc_DH/Rdtase_CS"/>
</dbReference>
<dbReference type="Gene3D" id="3.40.50.720">
    <property type="entry name" value="NAD(P)-binding Rossmann-like Domain"/>
    <property type="match status" value="1"/>
</dbReference>
<comment type="caution">
    <text evidence="5">The sequence shown here is derived from an EMBL/GenBank/DDBJ whole genome shotgun (WGS) entry which is preliminary data.</text>
</comment>
<dbReference type="InterPro" id="IPR036291">
    <property type="entry name" value="NAD(P)-bd_dom_sf"/>
</dbReference>
<evidence type="ECO:0000256" key="1">
    <source>
        <dbReference type="ARBA" id="ARBA00006484"/>
    </source>
</evidence>
<accession>A0A104L1G2</accession>
<dbReference type="EMBL" id="VZOK01000037">
    <property type="protein sequence ID" value="KAB0635574.1"/>
    <property type="molecule type" value="Genomic_DNA"/>
</dbReference>
<evidence type="ECO:0000313" key="5">
    <source>
        <dbReference type="EMBL" id="KWA61908.1"/>
    </source>
</evidence>